<dbReference type="InterPro" id="IPR000847">
    <property type="entry name" value="LysR_HTH_N"/>
</dbReference>
<dbReference type="SUPFAM" id="SSF53850">
    <property type="entry name" value="Periplasmic binding protein-like II"/>
    <property type="match status" value="1"/>
</dbReference>
<dbReference type="SUPFAM" id="SSF46785">
    <property type="entry name" value="Winged helix' DNA-binding domain"/>
    <property type="match status" value="1"/>
</dbReference>
<dbReference type="InterPro" id="IPR036388">
    <property type="entry name" value="WH-like_DNA-bd_sf"/>
</dbReference>
<evidence type="ECO:0000313" key="7">
    <source>
        <dbReference type="Proteomes" id="UP001160625"/>
    </source>
</evidence>
<comment type="caution">
    <text evidence="6">The sequence shown here is derived from an EMBL/GenBank/DDBJ whole genome shotgun (WGS) entry which is preliminary data.</text>
</comment>
<sequence length="293" mass="31933">MIDRYLLRYFLSVIDQGNFSRAAAACNVSQPTLSVGIAKLERDVGRPLFHRTNKRVELTEAGVRFAVHARRIEAEFALAERAVAGAGATSTVRLGVLTTLPQAWIDRLLADPAMASERFELVEGRERELVERLSRGRIDMALTIIRPDQHRFTAEPLLEEGYALALPATHPLANRAEIEAEELAGETMIVRRQCEVLADTSRHFTARGVRPFFAARTTNDERALALVRAGVGITVMPAGYAAAGVARPRIAGFMIRREIGLLFGHHAVGWRDTGGVVAAIRATVAAFGGSGAR</sequence>
<dbReference type="Gene3D" id="3.40.190.10">
    <property type="entry name" value="Periplasmic binding protein-like II"/>
    <property type="match status" value="2"/>
</dbReference>
<comment type="similarity">
    <text evidence="1">Belongs to the LysR transcriptional regulatory family.</text>
</comment>
<evidence type="ECO:0000256" key="2">
    <source>
        <dbReference type="ARBA" id="ARBA00023015"/>
    </source>
</evidence>
<keyword evidence="2" id="KW-0805">Transcription regulation</keyword>
<dbReference type="Gene3D" id="1.10.10.10">
    <property type="entry name" value="Winged helix-like DNA-binding domain superfamily/Winged helix DNA-binding domain"/>
    <property type="match status" value="1"/>
</dbReference>
<dbReference type="Proteomes" id="UP001160625">
    <property type="component" value="Unassembled WGS sequence"/>
</dbReference>
<evidence type="ECO:0000256" key="1">
    <source>
        <dbReference type="ARBA" id="ARBA00009437"/>
    </source>
</evidence>
<dbReference type="Pfam" id="PF03466">
    <property type="entry name" value="LysR_substrate"/>
    <property type="match status" value="1"/>
</dbReference>
<dbReference type="RefSeq" id="WP_281046133.1">
    <property type="nucleotide sequence ID" value="NZ_JARYGZ010000004.1"/>
</dbReference>
<proteinExistence type="inferred from homology"/>
<dbReference type="InterPro" id="IPR036390">
    <property type="entry name" value="WH_DNA-bd_sf"/>
</dbReference>
<accession>A0ABT6N6S8</accession>
<organism evidence="6 7">
    <name type="scientific">Sphingomonas oryzagri</name>
    <dbReference type="NCBI Taxonomy" id="3042314"/>
    <lineage>
        <taxon>Bacteria</taxon>
        <taxon>Pseudomonadati</taxon>
        <taxon>Pseudomonadota</taxon>
        <taxon>Alphaproteobacteria</taxon>
        <taxon>Sphingomonadales</taxon>
        <taxon>Sphingomonadaceae</taxon>
        <taxon>Sphingomonas</taxon>
    </lineage>
</organism>
<keyword evidence="3" id="KW-0238">DNA-binding</keyword>
<gene>
    <name evidence="6" type="ORF">QGN17_18755</name>
</gene>
<dbReference type="PROSITE" id="PS50931">
    <property type="entry name" value="HTH_LYSR"/>
    <property type="match status" value="1"/>
</dbReference>
<dbReference type="CDD" id="cd05466">
    <property type="entry name" value="PBP2_LTTR_substrate"/>
    <property type="match status" value="1"/>
</dbReference>
<dbReference type="InterPro" id="IPR005119">
    <property type="entry name" value="LysR_subst-bd"/>
</dbReference>
<dbReference type="PANTHER" id="PTHR30346:SF28">
    <property type="entry name" value="HTH-TYPE TRANSCRIPTIONAL REGULATOR CYNR"/>
    <property type="match status" value="1"/>
</dbReference>
<dbReference type="EMBL" id="JARYGZ010000004">
    <property type="protein sequence ID" value="MDH7640780.1"/>
    <property type="molecule type" value="Genomic_DNA"/>
</dbReference>
<name>A0ABT6N6S8_9SPHN</name>
<evidence type="ECO:0000256" key="3">
    <source>
        <dbReference type="ARBA" id="ARBA00023125"/>
    </source>
</evidence>
<keyword evidence="4" id="KW-0804">Transcription</keyword>
<evidence type="ECO:0000256" key="4">
    <source>
        <dbReference type="ARBA" id="ARBA00023163"/>
    </source>
</evidence>
<protein>
    <submittedName>
        <fullName evidence="6">LysR family transcriptional regulator</fullName>
    </submittedName>
</protein>
<reference evidence="6" key="1">
    <citation type="submission" date="2023-04" db="EMBL/GenBank/DDBJ databases">
        <title>Sphingomonas sp. MAHUQ-71 isolated from rice field.</title>
        <authorList>
            <person name="Huq M.A."/>
        </authorList>
    </citation>
    <scope>NUCLEOTIDE SEQUENCE</scope>
    <source>
        <strain evidence="6">MAHUQ-71</strain>
    </source>
</reference>
<dbReference type="PANTHER" id="PTHR30346">
    <property type="entry name" value="TRANSCRIPTIONAL DUAL REGULATOR HCAR-RELATED"/>
    <property type="match status" value="1"/>
</dbReference>
<evidence type="ECO:0000259" key="5">
    <source>
        <dbReference type="PROSITE" id="PS50931"/>
    </source>
</evidence>
<dbReference type="PRINTS" id="PR00039">
    <property type="entry name" value="HTHLYSR"/>
</dbReference>
<dbReference type="Pfam" id="PF00126">
    <property type="entry name" value="HTH_1"/>
    <property type="match status" value="1"/>
</dbReference>
<keyword evidence="7" id="KW-1185">Reference proteome</keyword>
<evidence type="ECO:0000313" key="6">
    <source>
        <dbReference type="EMBL" id="MDH7640780.1"/>
    </source>
</evidence>
<feature type="domain" description="HTH lysR-type" evidence="5">
    <location>
        <begin position="2"/>
        <end position="59"/>
    </location>
</feature>